<dbReference type="OrthoDB" id="9775208at2"/>
<dbReference type="EMBL" id="BSOU01000001">
    <property type="protein sequence ID" value="GLR73538.1"/>
    <property type="molecule type" value="Genomic_DNA"/>
</dbReference>
<feature type="domain" description="Glycosyltransferase subfamily 4-like N-terminal" evidence="2">
    <location>
        <begin position="14"/>
        <end position="170"/>
    </location>
</feature>
<dbReference type="Pfam" id="PF13439">
    <property type="entry name" value="Glyco_transf_4"/>
    <property type="match status" value="1"/>
</dbReference>
<dbReference type="InterPro" id="IPR001296">
    <property type="entry name" value="Glyco_trans_1"/>
</dbReference>
<name>A0A2S7X9E7_9GAMM</name>
<dbReference type="GO" id="GO:0016757">
    <property type="term" value="F:glycosyltransferase activity"/>
    <property type="evidence" value="ECO:0007669"/>
    <property type="project" value="InterPro"/>
</dbReference>
<comment type="caution">
    <text evidence="4">The sequence shown here is derived from an EMBL/GenBank/DDBJ whole genome shotgun (WGS) entry which is preliminary data.</text>
</comment>
<dbReference type="Proteomes" id="UP000239273">
    <property type="component" value="Unassembled WGS sequence"/>
</dbReference>
<evidence type="ECO:0000313" key="6">
    <source>
        <dbReference type="Proteomes" id="UP001156660"/>
    </source>
</evidence>
<evidence type="ECO:0000259" key="1">
    <source>
        <dbReference type="Pfam" id="PF00534"/>
    </source>
</evidence>
<organism evidence="4 5">
    <name type="scientific">Aliivibrio sifiae</name>
    <dbReference type="NCBI Taxonomy" id="566293"/>
    <lineage>
        <taxon>Bacteria</taxon>
        <taxon>Pseudomonadati</taxon>
        <taxon>Pseudomonadota</taxon>
        <taxon>Gammaproteobacteria</taxon>
        <taxon>Vibrionales</taxon>
        <taxon>Vibrionaceae</taxon>
        <taxon>Aliivibrio</taxon>
    </lineage>
</organism>
<dbReference type="Proteomes" id="UP001156660">
    <property type="component" value="Unassembled WGS sequence"/>
</dbReference>
<reference evidence="6" key="3">
    <citation type="journal article" date="2019" name="Int. J. Syst. Evol. Microbiol.">
        <title>The Global Catalogue of Microorganisms (GCM) 10K type strain sequencing project: providing services to taxonomists for standard genome sequencing and annotation.</title>
        <authorList>
            <consortium name="The Broad Institute Genomics Platform"/>
            <consortium name="The Broad Institute Genome Sequencing Center for Infectious Disease"/>
            <person name="Wu L."/>
            <person name="Ma J."/>
        </authorList>
    </citation>
    <scope>NUCLEOTIDE SEQUENCE [LARGE SCALE GENOMIC DNA]</scope>
    <source>
        <strain evidence="6">NBRC 105001</strain>
    </source>
</reference>
<dbReference type="Gene3D" id="3.40.50.2000">
    <property type="entry name" value="Glycogen Phosphorylase B"/>
    <property type="match status" value="2"/>
</dbReference>
<evidence type="ECO:0000259" key="2">
    <source>
        <dbReference type="Pfam" id="PF13439"/>
    </source>
</evidence>
<dbReference type="GO" id="GO:1901135">
    <property type="term" value="P:carbohydrate derivative metabolic process"/>
    <property type="evidence" value="ECO:0007669"/>
    <property type="project" value="UniProtKB-ARBA"/>
</dbReference>
<dbReference type="EMBL" id="MSCP01000002">
    <property type="protein sequence ID" value="PQJ87897.1"/>
    <property type="molecule type" value="Genomic_DNA"/>
</dbReference>
<sequence>MKTIVHVVQHLAPGGLEAMVLDMLTFTNPKHNIMVVSLDGTLDSALNGWPRLKEYQHQLIFLNKPAGFSLSTISQLLTVFKEYKVDVVHSHHIGPLLYSGFAAMLNRKVNHVHTEHDAWHLNTKKHLYLQKLALSLSKPKLVADANFVKNTLKNIFQEYPIHTIKNGIDPYKFTTGNKHQARKELGLHLPKNIKLIGNAARLEAVKGHPNLIEAMIFLKDDYHLLLAGSGTQKDYLQHLTRQYKLEDRVHFLGHIEQMPTFYQSLDIFCLPSNNEGFPLSTLEAQSCGIPCVAHNVGGVSETLCPTSSKLVNNNLPLSLATAIEELTNQQIQDNPRTFILNHNDAKSMASAYENLYFSGVSI</sequence>
<keyword evidence="6" id="KW-1185">Reference proteome</keyword>
<evidence type="ECO:0000313" key="3">
    <source>
        <dbReference type="EMBL" id="GLR73538.1"/>
    </source>
</evidence>
<feature type="domain" description="Glycosyl transferase family 1" evidence="1">
    <location>
        <begin position="190"/>
        <end position="330"/>
    </location>
</feature>
<reference evidence="3" key="1">
    <citation type="journal article" date="2014" name="Int. J. Syst. Evol. Microbiol.">
        <title>Complete genome of a new Firmicutes species belonging to the dominant human colonic microbiota ('Ruminococcus bicirculans') reveals two chromosomes and a selective capacity to utilize plant glucans.</title>
        <authorList>
            <consortium name="NISC Comparative Sequencing Program"/>
            <person name="Wegmann U."/>
            <person name="Louis P."/>
            <person name="Goesmann A."/>
            <person name="Henrissat B."/>
            <person name="Duncan S.H."/>
            <person name="Flint H.J."/>
        </authorList>
    </citation>
    <scope>NUCLEOTIDE SEQUENCE</scope>
    <source>
        <strain evidence="3">NBRC 105001</strain>
    </source>
</reference>
<accession>A0A2S7X9E7</accession>
<gene>
    <name evidence="3" type="primary">sypP</name>
    <name evidence="4" type="ORF">BTO23_17610</name>
    <name evidence="3" type="ORF">GCM10007855_04110</name>
</gene>
<protein>
    <submittedName>
        <fullName evidence="4">Glycosyl transferase</fullName>
    </submittedName>
</protein>
<dbReference type="PANTHER" id="PTHR12526:SF637">
    <property type="entry name" value="GLYCOSYLTRANSFERASE EPSF-RELATED"/>
    <property type="match status" value="1"/>
</dbReference>
<reference evidence="3" key="4">
    <citation type="submission" date="2023-01" db="EMBL/GenBank/DDBJ databases">
        <title>Draft genome sequence of Aliivibrio sifiae strain NBRC 105001.</title>
        <authorList>
            <person name="Sun Q."/>
            <person name="Mori K."/>
        </authorList>
    </citation>
    <scope>NUCLEOTIDE SEQUENCE</scope>
    <source>
        <strain evidence="3">NBRC 105001</strain>
    </source>
</reference>
<dbReference type="RefSeq" id="WP_105064194.1">
    <property type="nucleotide sequence ID" value="NZ_BSOU01000001.1"/>
</dbReference>
<dbReference type="AlphaFoldDB" id="A0A2S7X9E7"/>
<dbReference type="InterPro" id="IPR028098">
    <property type="entry name" value="Glyco_trans_4-like_N"/>
</dbReference>
<evidence type="ECO:0000313" key="5">
    <source>
        <dbReference type="Proteomes" id="UP000239273"/>
    </source>
</evidence>
<evidence type="ECO:0000313" key="4">
    <source>
        <dbReference type="EMBL" id="PQJ87897.1"/>
    </source>
</evidence>
<dbReference type="SUPFAM" id="SSF53756">
    <property type="entry name" value="UDP-Glycosyltransferase/glycogen phosphorylase"/>
    <property type="match status" value="1"/>
</dbReference>
<reference evidence="4 5" key="2">
    <citation type="submission" date="2016-12" db="EMBL/GenBank/DDBJ databases">
        <title>Diversity of luminous bacteria.</title>
        <authorList>
            <person name="Yoshizawa S."/>
            <person name="Kogure K."/>
        </authorList>
    </citation>
    <scope>NUCLEOTIDE SEQUENCE [LARGE SCALE GENOMIC DNA]</scope>
    <source>
        <strain evidence="4 5">NBRC 105001</strain>
    </source>
</reference>
<dbReference type="PANTHER" id="PTHR12526">
    <property type="entry name" value="GLYCOSYLTRANSFERASE"/>
    <property type="match status" value="1"/>
</dbReference>
<dbReference type="Pfam" id="PF00534">
    <property type="entry name" value="Glycos_transf_1"/>
    <property type="match status" value="1"/>
</dbReference>
<proteinExistence type="predicted"/>
<keyword evidence="4" id="KW-0808">Transferase</keyword>